<dbReference type="RefSeq" id="WP_106672138.1">
    <property type="nucleotide sequence ID" value="NZ_AP023447.1"/>
</dbReference>
<evidence type="ECO:0000313" key="2">
    <source>
        <dbReference type="EMBL" id="BCL41794.1"/>
    </source>
</evidence>
<dbReference type="Proteomes" id="UP000595858">
    <property type="component" value="Chromosome"/>
</dbReference>
<dbReference type="EMBL" id="AP023447">
    <property type="protein sequence ID" value="BCL41794.1"/>
    <property type="molecule type" value="Genomic_DNA"/>
</dbReference>
<evidence type="ECO:0000313" key="3">
    <source>
        <dbReference type="Proteomes" id="UP000595858"/>
    </source>
</evidence>
<organism evidence="2 3">
    <name type="scientific">Enterobacter roggenkampii</name>
    <dbReference type="NCBI Taxonomy" id="1812935"/>
    <lineage>
        <taxon>Bacteria</taxon>
        <taxon>Pseudomonadati</taxon>
        <taxon>Pseudomonadota</taxon>
        <taxon>Gammaproteobacteria</taxon>
        <taxon>Enterobacterales</taxon>
        <taxon>Enterobacteriaceae</taxon>
        <taxon>Enterobacter</taxon>
        <taxon>Enterobacter cloacae complex</taxon>
    </lineage>
</organism>
<accession>A0AAU9BK84</accession>
<keyword evidence="1" id="KW-0472">Membrane</keyword>
<evidence type="ECO:0000256" key="1">
    <source>
        <dbReference type="SAM" id="Phobius"/>
    </source>
</evidence>
<dbReference type="AlphaFoldDB" id="A0AAU9BK84"/>
<keyword evidence="1" id="KW-1133">Transmembrane helix</keyword>
<reference evidence="2" key="1">
    <citation type="journal article" date="2020" name="J Glob Antimicrob Resist">
        <title>Genomic characterization of clinical Enterobacter roggenkampii co-harboring blaIMP-1- and blaGES-5-encoding IncP6 and mcr-9-encoding IncHI2 plasmids isolated in Japan.</title>
        <authorList>
            <person name="Umeda K."/>
            <person name="Nakamura H."/>
            <person name="Fukuda A."/>
            <person name="Matsumoto Y."/>
            <person name="Motooka D."/>
            <person name="Nakamura S."/>
            <person name="Yasui Y."/>
            <person name="Yoshida H."/>
            <person name="Kawahara R."/>
        </authorList>
    </citation>
    <scope>NUCLEOTIDE SEQUENCE</scope>
    <source>
        <strain evidence="2">OIPH-N260</strain>
    </source>
</reference>
<proteinExistence type="predicted"/>
<sequence length="81" mass="8892">MTKYKFEDVDTRSSPNAEDIAYALMAAFGALASTVVGEDKEKQAELFRKFDQALTHNEGASSYIELARIAQATKFSLTGPQ</sequence>
<gene>
    <name evidence="2" type="ORF">OIPHN260_12960</name>
</gene>
<name>A0AAU9BK84_9ENTR</name>
<keyword evidence="1" id="KW-0812">Transmembrane</keyword>
<protein>
    <submittedName>
        <fullName evidence="2">Uncharacterized protein</fullName>
    </submittedName>
</protein>
<feature type="transmembrane region" description="Helical" evidence="1">
    <location>
        <begin position="20"/>
        <end position="37"/>
    </location>
</feature>